<evidence type="ECO:0000313" key="4">
    <source>
        <dbReference type="EMBL" id="KAG7528147.1"/>
    </source>
</evidence>
<feature type="compositionally biased region" description="Polar residues" evidence="2">
    <location>
        <begin position="346"/>
        <end position="372"/>
    </location>
</feature>
<feature type="compositionally biased region" description="Basic and acidic residues" evidence="2">
    <location>
        <begin position="893"/>
        <end position="902"/>
    </location>
</feature>
<feature type="compositionally biased region" description="Basic and acidic residues" evidence="2">
    <location>
        <begin position="228"/>
        <end position="244"/>
    </location>
</feature>
<dbReference type="GO" id="GO:1902716">
    <property type="term" value="C:cell cortex of growing cell tip"/>
    <property type="evidence" value="ECO:0007669"/>
    <property type="project" value="TreeGrafter"/>
</dbReference>
<feature type="compositionally biased region" description="Basic and acidic residues" evidence="2">
    <location>
        <begin position="319"/>
        <end position="336"/>
    </location>
</feature>
<dbReference type="Pfam" id="PF23742">
    <property type="entry name" value="VBS_C3G9"/>
    <property type="match status" value="1"/>
</dbReference>
<dbReference type="Pfam" id="PF08518">
    <property type="entry name" value="GIT_SHD"/>
    <property type="match status" value="2"/>
</dbReference>
<gene>
    <name evidence="4" type="ORF">FFLO_06386</name>
</gene>
<dbReference type="AlphaFoldDB" id="A0A8K0NQI1"/>
<dbReference type="PANTHER" id="PTHR21601">
    <property type="entry name" value="SPA2 PROTEIN"/>
    <property type="match status" value="1"/>
</dbReference>
<dbReference type="InterPro" id="IPR056439">
    <property type="entry name" value="VBS_C3G9"/>
</dbReference>
<feature type="region of interest" description="Disordered" evidence="2">
    <location>
        <begin position="1"/>
        <end position="79"/>
    </location>
</feature>
<dbReference type="PANTHER" id="PTHR21601:SF0">
    <property type="entry name" value="PROTEIN SPA2-RELATED"/>
    <property type="match status" value="1"/>
</dbReference>
<keyword evidence="5" id="KW-1185">Reference proteome</keyword>
<protein>
    <recommendedName>
        <fullName evidence="3">GIT Spa2 homology (SHD) domain-containing protein</fullName>
    </recommendedName>
</protein>
<feature type="coiled-coil region" evidence="1">
    <location>
        <begin position="501"/>
        <end position="593"/>
    </location>
</feature>
<evidence type="ECO:0000313" key="5">
    <source>
        <dbReference type="Proteomes" id="UP000812966"/>
    </source>
</evidence>
<feature type="compositionally biased region" description="Low complexity" evidence="2">
    <location>
        <begin position="389"/>
        <end position="401"/>
    </location>
</feature>
<proteinExistence type="predicted"/>
<comment type="caution">
    <text evidence="4">The sequence shown here is derived from an EMBL/GenBank/DDBJ whole genome shotgun (WGS) entry which is preliminary data.</text>
</comment>
<feature type="region of interest" description="Disordered" evidence="2">
    <location>
        <begin position="195"/>
        <end position="401"/>
    </location>
</feature>
<dbReference type="GO" id="GO:0005826">
    <property type="term" value="C:actomyosin contractile ring"/>
    <property type="evidence" value="ECO:0007669"/>
    <property type="project" value="TreeGrafter"/>
</dbReference>
<feature type="coiled-coil region" evidence="1">
    <location>
        <begin position="413"/>
        <end position="475"/>
    </location>
</feature>
<dbReference type="Proteomes" id="UP000812966">
    <property type="component" value="Unassembled WGS sequence"/>
</dbReference>
<evidence type="ECO:0000259" key="3">
    <source>
        <dbReference type="SMART" id="SM00555"/>
    </source>
</evidence>
<sequence length="1064" mass="117301">MAPSLNPLRPTHSSRPSLSSQQGGSHPFSPSAQTTTSSQGGYSYSQYGGYSSTSPGLPPNQAPPSQNPPRSGKKLDQARDVAKVHYQALRAFLWTWLENESPTSRASAREKLTRLTRSQFQELSTDVYDELVRRRDAEEGNSAEAPFLPVREDFHPKRNQARQKLATLPKNRFKDLGSDVYFELKRRWPEFAESVQVSDDQLWDGMSPTVDSPTSAYPPTAGANIHDNLARRSDEPPMPTRDRALSPANNQQARNSGNNQTSPAKNKNPPPDRLVPGPARRPSQMDRAPGLPSSQSQSGLQSLSGSSMNDTVVPNKSTMTEERIEVPYAREGRDKDLEEEDDPSPRNRNITPNNLSNGDRTSSYSNSSQLQRTRSEMQRGLSHENRSPSITSLSTATATGASGGITATAMADLMKERKARSEAETKSAGLERRLSALEKEVKAATEREKWERDRAKELEEEVRSHKERSSNHANELWSMQRELDTVRSQAETHKREVETARQGDDAQLKHLKERCTQLEREAEHAREQLSRANRTLDENDSAEAIKELQNELIILMEELKAVSTRNEELLVERDEDAETIRKLEADAADYKRKWETTRTQLRNLKATSTMFVSKPITDDHMPASLDGNIADVHVTAFQSAIDNLLAIARSSQPTGVLQAMKGVVESINDISEDVHDWESEPNFTIDQTQLDVCKHQSSTTLNALMQAARNHAMSAGLSPISLLDAAASHVSANVVEIIKLLKIRKTIKTSASTTSLSRKSFSEMQTRRSFSSGSVIAGKGDHSREQRQSPPPSPGESLLSPLQPSFSQGPPLSPGFRGGRADSVISTSSAGQRSDAFDLDRKASVLGNRQHQQFASDLAPHMPMQRQTPDRYSPQPPSASIAPRSWPSPEPPYQHRSEERRISSPLRSPGRSSPGRQSPTHVTDLPESTTEQRPRRNSGEWEEVKPYLSTQSSALVNSIQQLLAEIRNGNNANGTSSTSALNDHLSEVIAIGSSIVAVASGVLPNEDDGPEGVEAQRLLAELMHSTDKLSTHQSATEFTKAARQEIASAAFGMAKALRGLMKVQ</sequence>
<feature type="domain" description="GIT Spa2 homology (SHD)" evidence="3">
    <location>
        <begin position="161"/>
        <end position="191"/>
    </location>
</feature>
<evidence type="ECO:0000256" key="2">
    <source>
        <dbReference type="SAM" id="MobiDB-lite"/>
    </source>
</evidence>
<organism evidence="4 5">
    <name type="scientific">Filobasidium floriforme</name>
    <dbReference type="NCBI Taxonomy" id="5210"/>
    <lineage>
        <taxon>Eukaryota</taxon>
        <taxon>Fungi</taxon>
        <taxon>Dikarya</taxon>
        <taxon>Basidiomycota</taxon>
        <taxon>Agaricomycotina</taxon>
        <taxon>Tremellomycetes</taxon>
        <taxon>Filobasidiales</taxon>
        <taxon>Filobasidiaceae</taxon>
        <taxon>Filobasidium</taxon>
    </lineage>
</organism>
<feature type="compositionally biased region" description="Low complexity" evidence="2">
    <location>
        <begin position="795"/>
        <end position="810"/>
    </location>
</feature>
<evidence type="ECO:0000256" key="1">
    <source>
        <dbReference type="SAM" id="Coils"/>
    </source>
</evidence>
<feature type="compositionally biased region" description="Basic and acidic residues" evidence="2">
    <location>
        <begin position="930"/>
        <end position="945"/>
    </location>
</feature>
<dbReference type="SMART" id="SM00555">
    <property type="entry name" value="GIT"/>
    <property type="match status" value="2"/>
</dbReference>
<feature type="compositionally biased region" description="Basic and acidic residues" evidence="2">
    <location>
        <begin position="373"/>
        <end position="386"/>
    </location>
</feature>
<feature type="compositionally biased region" description="Polar residues" evidence="2">
    <location>
        <begin position="308"/>
        <end position="318"/>
    </location>
</feature>
<dbReference type="EMBL" id="JABELV010000203">
    <property type="protein sequence ID" value="KAG7528147.1"/>
    <property type="molecule type" value="Genomic_DNA"/>
</dbReference>
<feature type="compositionally biased region" description="Polar residues" evidence="2">
    <location>
        <begin position="11"/>
        <end position="32"/>
    </location>
</feature>
<feature type="compositionally biased region" description="Low complexity" evidence="2">
    <location>
        <begin position="33"/>
        <end position="54"/>
    </location>
</feature>
<dbReference type="InterPro" id="IPR013724">
    <property type="entry name" value="GIT_SHD"/>
</dbReference>
<accession>A0A8K0NQI1</accession>
<feature type="compositionally biased region" description="Low complexity" evidence="2">
    <location>
        <begin position="903"/>
        <end position="919"/>
    </location>
</feature>
<keyword evidence="1" id="KW-0175">Coiled coil</keyword>
<dbReference type="InterPro" id="IPR039892">
    <property type="entry name" value="Spa2/Sph1"/>
</dbReference>
<reference evidence="4" key="1">
    <citation type="submission" date="2020-04" db="EMBL/GenBank/DDBJ databases">
        <title>Analysis of mating type loci in Filobasidium floriforme.</title>
        <authorList>
            <person name="Nowrousian M."/>
        </authorList>
    </citation>
    <scope>NUCLEOTIDE SEQUENCE</scope>
    <source>
        <strain evidence="4">CBS 6242</strain>
    </source>
</reference>
<name>A0A8K0NQI1_9TREE</name>
<feature type="region of interest" description="Disordered" evidence="2">
    <location>
        <begin position="752"/>
        <end position="835"/>
    </location>
</feature>
<feature type="compositionally biased region" description="Polar residues" evidence="2">
    <location>
        <begin position="247"/>
        <end position="265"/>
    </location>
</feature>
<feature type="compositionally biased region" description="Pro residues" evidence="2">
    <location>
        <begin position="56"/>
        <end position="67"/>
    </location>
</feature>
<dbReference type="GO" id="GO:0005078">
    <property type="term" value="F:MAP-kinase scaffold activity"/>
    <property type="evidence" value="ECO:0007669"/>
    <property type="project" value="TreeGrafter"/>
</dbReference>
<feature type="domain" description="GIT Spa2 homology (SHD)" evidence="3">
    <location>
        <begin position="108"/>
        <end position="138"/>
    </location>
</feature>
<feature type="region of interest" description="Disordered" evidence="2">
    <location>
        <begin position="854"/>
        <end position="946"/>
    </location>
</feature>
<feature type="compositionally biased region" description="Low complexity" evidence="2">
    <location>
        <begin position="289"/>
        <end position="307"/>
    </location>
</feature>
<feature type="compositionally biased region" description="Polar residues" evidence="2">
    <location>
        <begin position="752"/>
        <end position="774"/>
    </location>
</feature>